<feature type="region of interest" description="Disordered" evidence="3">
    <location>
        <begin position="727"/>
        <end position="749"/>
    </location>
</feature>
<dbReference type="InterPro" id="IPR017853">
    <property type="entry name" value="GH"/>
</dbReference>
<feature type="compositionally biased region" description="Basic and acidic residues" evidence="3">
    <location>
        <begin position="241"/>
        <end position="258"/>
    </location>
</feature>
<evidence type="ECO:0000256" key="2">
    <source>
        <dbReference type="ARBA" id="ARBA00022801"/>
    </source>
</evidence>
<dbReference type="PROSITE" id="PS51904">
    <property type="entry name" value="GLYCOSYL_HYDROL_F25_2"/>
    <property type="match status" value="1"/>
</dbReference>
<dbReference type="GO" id="GO:0009395">
    <property type="term" value="P:phospholipid catabolic process"/>
    <property type="evidence" value="ECO:0007669"/>
    <property type="project" value="TreeGrafter"/>
</dbReference>
<dbReference type="GO" id="GO:0016998">
    <property type="term" value="P:cell wall macromolecule catabolic process"/>
    <property type="evidence" value="ECO:0007669"/>
    <property type="project" value="InterPro"/>
</dbReference>
<dbReference type="InterPro" id="IPR002053">
    <property type="entry name" value="Glyco_hydro_25"/>
</dbReference>
<dbReference type="GO" id="GO:0009253">
    <property type="term" value="P:peptidoglycan catabolic process"/>
    <property type="evidence" value="ECO:0007669"/>
    <property type="project" value="InterPro"/>
</dbReference>
<dbReference type="Gene3D" id="3.20.20.80">
    <property type="entry name" value="Glycosidases"/>
    <property type="match status" value="1"/>
</dbReference>
<dbReference type="GO" id="GO:0003796">
    <property type="term" value="F:lysozyme activity"/>
    <property type="evidence" value="ECO:0007669"/>
    <property type="project" value="InterPro"/>
</dbReference>
<accession>A0A4Y9T6J2</accession>
<evidence type="ECO:0000313" key="5">
    <source>
        <dbReference type="Proteomes" id="UP000297258"/>
    </source>
</evidence>
<feature type="region of interest" description="Disordered" evidence="3">
    <location>
        <begin position="234"/>
        <end position="258"/>
    </location>
</feature>
<dbReference type="CDD" id="cd00599">
    <property type="entry name" value="GH25_muramidase"/>
    <property type="match status" value="1"/>
</dbReference>
<evidence type="ECO:0000256" key="3">
    <source>
        <dbReference type="SAM" id="MobiDB-lite"/>
    </source>
</evidence>
<dbReference type="Pfam" id="PF01183">
    <property type="entry name" value="Glyco_hydro_25"/>
    <property type="match status" value="1"/>
</dbReference>
<dbReference type="EMBL" id="SPUM01000002">
    <property type="protein sequence ID" value="TFW36151.1"/>
    <property type="molecule type" value="Genomic_DNA"/>
</dbReference>
<gene>
    <name evidence="4" type="ORF">E4O92_00150</name>
</gene>
<dbReference type="Proteomes" id="UP000297258">
    <property type="component" value="Unassembled WGS sequence"/>
</dbReference>
<dbReference type="PANTHER" id="PTHR31956">
    <property type="entry name" value="NON-SPECIFIC PHOSPHOLIPASE C4-RELATED"/>
    <property type="match status" value="1"/>
</dbReference>
<name>A0A4Y9T6J2_9BURK</name>
<dbReference type="InterPro" id="IPR007312">
    <property type="entry name" value="Phosphoesterase"/>
</dbReference>
<dbReference type="InterPro" id="IPR017850">
    <property type="entry name" value="Alkaline_phosphatase_core_sf"/>
</dbReference>
<dbReference type="OrthoDB" id="980947at2"/>
<dbReference type="Gene3D" id="3.40.720.10">
    <property type="entry name" value="Alkaline Phosphatase, subunit A"/>
    <property type="match status" value="2"/>
</dbReference>
<dbReference type="RefSeq" id="WP_135187715.1">
    <property type="nucleotide sequence ID" value="NZ_SPUM01000002.1"/>
</dbReference>
<sequence>MFQISVVNRSHTVSDAELHRVVRAINRQIKEDFEPYWGFGGTLRVEGPARGPIDIRALTELRGDAILYIVDSGTSDDMLGYHERNLCGIPYGFVYLDLCAELGDPWSATLSHEALELLGDPQANLLVLGPNPAGSKPAKVYHWFEMCDAVQAQFYQIDEVTVSNFVLPSYFSPNDGGGRTNFSGTPLEPFKAAPGGYIGFFKPGREAAQQFFGDRIAEQRYELKKEALLPVGDQPCGRSARRQETGIKPDVDSPAREVNGKDPIRHVVVLMLENRSFDHVLGGLQGAIPGLDGVDPKEPGVNVDAKTGKAYEQLPIARDWVSHSFKVPHEFDDVTEQLQDHGAHFVNSFVRNRPNSTPEERQQVMAYFKDGDLPVTHALAKKYLVCNRWFSSLPGPTWPNRFFVHSGTSLGNVVMPSLSDPTSLGQYWGKFSQPTIYDRLDEARVNGKPVSWRIYHDGFPQSIILDRLKRPFLTGRYSPIENFVEDAKDEKNFPDYVFIEPRFLGGFFSKENDQHPPVGMLDGERLLATVYNAIRSNKDLWHSTLLVLTYDEHGGFYDHVVPPAAIAPDNSASKFAFNQLGVRVPAILISPWLPAGCDDTVYDHTSILSYLLEKYALPPLGERTQPLAPTGFASRFLQKPREDGDTLAPFGLDGTSRRGAMAGREPAEPDEGQLLLLAMAEQLRRHDKAKERGAALPSVPSDLPSLIPSDAYRFARHVDTLDEWLQTRDNGGARPHAPRKAGSRTRASAGAWGMGTGPVAQHPGLKGIDVWAGTGKIEWEQVKASGIDFVYVRAAYGTHPDKFALANINGAKDAGLACGVYHFLRTSEDYRKQIDLMLKQLDLLGVGKGDLPPALDVEDNPQFDGPWNAANNDAYLTALRYWIDDVRKKTGDAAPVLYTRASFWQQLGNPDGYNDCPLWIAHYTEKNPRLPRGWQDYKLWQYSESGRVPGIAVPVDLNSFPGTMAELRALMLK</sequence>
<comment type="similarity">
    <text evidence="1">Belongs to the glycosyl hydrolase 25 family.</text>
</comment>
<organism evidence="4 5">
    <name type="scientific">Massilia horti</name>
    <dbReference type="NCBI Taxonomy" id="2562153"/>
    <lineage>
        <taxon>Bacteria</taxon>
        <taxon>Pseudomonadati</taxon>
        <taxon>Pseudomonadota</taxon>
        <taxon>Betaproteobacteria</taxon>
        <taxon>Burkholderiales</taxon>
        <taxon>Oxalobacteraceae</taxon>
        <taxon>Telluria group</taxon>
        <taxon>Massilia</taxon>
    </lineage>
</organism>
<proteinExistence type="inferred from homology"/>
<reference evidence="4 5" key="1">
    <citation type="submission" date="2019-03" db="EMBL/GenBank/DDBJ databases">
        <title>Draft genome of Massilia hortus sp. nov., a novel bacterial species of the Oxalobacteraceae family.</title>
        <authorList>
            <person name="Peta V."/>
            <person name="Raths R."/>
            <person name="Bucking H."/>
        </authorList>
    </citation>
    <scope>NUCLEOTIDE SEQUENCE [LARGE SCALE GENOMIC DNA]</scope>
    <source>
        <strain evidence="4 5">ONC3</strain>
    </source>
</reference>
<dbReference type="SUPFAM" id="SSF51445">
    <property type="entry name" value="(Trans)glycosidases"/>
    <property type="match status" value="1"/>
</dbReference>
<protein>
    <recommendedName>
        <fullName evidence="6">Phospholipase C</fullName>
    </recommendedName>
</protein>
<evidence type="ECO:0000313" key="4">
    <source>
        <dbReference type="EMBL" id="TFW36151.1"/>
    </source>
</evidence>
<keyword evidence="2" id="KW-0378">Hydrolase</keyword>
<dbReference type="Pfam" id="PF04185">
    <property type="entry name" value="Phosphoesterase"/>
    <property type="match status" value="1"/>
</dbReference>
<evidence type="ECO:0008006" key="6">
    <source>
        <dbReference type="Google" id="ProtNLM"/>
    </source>
</evidence>
<keyword evidence="5" id="KW-1185">Reference proteome</keyword>
<dbReference type="AlphaFoldDB" id="A0A4Y9T6J2"/>
<dbReference type="PANTHER" id="PTHR31956:SF1">
    <property type="entry name" value="NON-SPECIFIC PHOSPHOLIPASE C1"/>
    <property type="match status" value="1"/>
</dbReference>
<dbReference type="GO" id="GO:0042578">
    <property type="term" value="F:phosphoric ester hydrolase activity"/>
    <property type="evidence" value="ECO:0007669"/>
    <property type="project" value="UniProtKB-ARBA"/>
</dbReference>
<evidence type="ECO:0000256" key="1">
    <source>
        <dbReference type="ARBA" id="ARBA00010646"/>
    </source>
</evidence>
<comment type="caution">
    <text evidence="4">The sequence shown here is derived from an EMBL/GenBank/DDBJ whole genome shotgun (WGS) entry which is preliminary data.</text>
</comment>